<reference evidence="3" key="1">
    <citation type="journal article" date="2020" name="Fungal Divers.">
        <title>Resolving the Mortierellaceae phylogeny through synthesis of multi-gene phylogenetics and phylogenomics.</title>
        <authorList>
            <person name="Vandepol N."/>
            <person name="Liber J."/>
            <person name="Desiro A."/>
            <person name="Na H."/>
            <person name="Kennedy M."/>
            <person name="Barry K."/>
            <person name="Grigoriev I.V."/>
            <person name="Miller A.N."/>
            <person name="O'Donnell K."/>
            <person name="Stajich J.E."/>
            <person name="Bonito G."/>
        </authorList>
    </citation>
    <scope>NUCLEOTIDE SEQUENCE</scope>
    <source>
        <strain evidence="3">NVP1</strain>
    </source>
</reference>
<keyword evidence="4" id="KW-1185">Reference proteome</keyword>
<feature type="transmembrane region" description="Helical" evidence="2">
    <location>
        <begin position="111"/>
        <end position="133"/>
    </location>
</feature>
<comment type="caution">
    <text evidence="3">The sequence shown here is derived from an EMBL/GenBank/DDBJ whole genome shotgun (WGS) entry which is preliminary data.</text>
</comment>
<dbReference type="Proteomes" id="UP000696485">
    <property type="component" value="Unassembled WGS sequence"/>
</dbReference>
<feature type="transmembrane region" description="Helical" evidence="2">
    <location>
        <begin position="69"/>
        <end position="96"/>
    </location>
</feature>
<proteinExistence type="predicted"/>
<evidence type="ECO:0000256" key="2">
    <source>
        <dbReference type="SAM" id="Phobius"/>
    </source>
</evidence>
<evidence type="ECO:0000313" key="4">
    <source>
        <dbReference type="Proteomes" id="UP000696485"/>
    </source>
</evidence>
<organism evidence="3 4">
    <name type="scientific">Podila minutissima</name>
    <dbReference type="NCBI Taxonomy" id="64525"/>
    <lineage>
        <taxon>Eukaryota</taxon>
        <taxon>Fungi</taxon>
        <taxon>Fungi incertae sedis</taxon>
        <taxon>Mucoromycota</taxon>
        <taxon>Mortierellomycotina</taxon>
        <taxon>Mortierellomycetes</taxon>
        <taxon>Mortierellales</taxon>
        <taxon>Mortierellaceae</taxon>
        <taxon>Podila</taxon>
    </lineage>
</organism>
<feature type="region of interest" description="Disordered" evidence="1">
    <location>
        <begin position="1"/>
        <end position="42"/>
    </location>
</feature>
<protein>
    <submittedName>
        <fullName evidence="3">Uncharacterized protein</fullName>
    </submittedName>
</protein>
<gene>
    <name evidence="3" type="ORF">BG006_007815</name>
</gene>
<feature type="transmembrane region" description="Helical" evidence="2">
    <location>
        <begin position="214"/>
        <end position="232"/>
    </location>
</feature>
<feature type="transmembrane region" description="Helical" evidence="2">
    <location>
        <begin position="154"/>
        <end position="176"/>
    </location>
</feature>
<dbReference type="AlphaFoldDB" id="A0A9P5SGQ9"/>
<evidence type="ECO:0000313" key="3">
    <source>
        <dbReference type="EMBL" id="KAF9329097.1"/>
    </source>
</evidence>
<keyword evidence="2" id="KW-0812">Transmembrane</keyword>
<name>A0A9P5SGQ9_9FUNG</name>
<keyword evidence="2" id="KW-1133">Transmembrane helix</keyword>
<sequence length="249" mass="27934">MKRRSLELMPGYPTGQCVSSTPPEATNWDEKDTDLDADPSPTRGLSFTNTAINLRNLKTFLLSSPMFSIIVKIMIIVAAISLFAISFDAVLILASIKSGPRWVISFTNDKAALIVTMVLSVLTVAYSCFTIFLETRRSPAGIDSTSRSKPLPVIFSEIMVSIVWAQVLSVSIYIYMWTFRCGNEDDFEELWSDLAQEAIDLIQSTAGRLCRRQGAMVGLELILVLLLIFNFYTHLRQNFKLFLLSLRGR</sequence>
<dbReference type="EMBL" id="JAAAUY010000505">
    <property type="protein sequence ID" value="KAF9329097.1"/>
    <property type="molecule type" value="Genomic_DNA"/>
</dbReference>
<accession>A0A9P5SGQ9</accession>
<keyword evidence="2" id="KW-0472">Membrane</keyword>
<evidence type="ECO:0000256" key="1">
    <source>
        <dbReference type="SAM" id="MobiDB-lite"/>
    </source>
</evidence>